<evidence type="ECO:0000313" key="3">
    <source>
        <dbReference type="Proteomes" id="UP000054007"/>
    </source>
</evidence>
<protein>
    <recommendedName>
        <fullName evidence="1">DUF6699 domain-containing protein</fullName>
    </recommendedName>
</protein>
<evidence type="ECO:0000313" key="2">
    <source>
        <dbReference type="EMBL" id="KIY64493.1"/>
    </source>
</evidence>
<organism evidence="2 3">
    <name type="scientific">Cylindrobasidium torrendii FP15055 ss-10</name>
    <dbReference type="NCBI Taxonomy" id="1314674"/>
    <lineage>
        <taxon>Eukaryota</taxon>
        <taxon>Fungi</taxon>
        <taxon>Dikarya</taxon>
        <taxon>Basidiomycota</taxon>
        <taxon>Agaricomycotina</taxon>
        <taxon>Agaricomycetes</taxon>
        <taxon>Agaricomycetidae</taxon>
        <taxon>Agaricales</taxon>
        <taxon>Marasmiineae</taxon>
        <taxon>Physalacriaceae</taxon>
        <taxon>Cylindrobasidium</taxon>
    </lineage>
</organism>
<sequence>MPAIHIQSLNTLPRGYSFPATPDAHYLALPHQSPAAGQYGQMYQPLPKISYQLHPALSSSNGPQFVWDMTLPDENAHRDPRFPMNQLNQSATNPPVPLLIIEFPNMPRWQIHVRSSTMAYVTVGDVLKQIYVQLRTMVDAAEGQQLCQSGAADYRSVQRAFDARIAALPLKHQPFQHAHGIKRVDFLRSHTRFAGLVRSTKNPEAWVLTSL</sequence>
<accession>A0A0D7B1J9</accession>
<dbReference type="EMBL" id="KN880633">
    <property type="protein sequence ID" value="KIY64493.1"/>
    <property type="molecule type" value="Genomic_DNA"/>
</dbReference>
<reference evidence="2 3" key="1">
    <citation type="journal article" date="2015" name="Fungal Genet. Biol.">
        <title>Evolution of novel wood decay mechanisms in Agaricales revealed by the genome sequences of Fistulina hepatica and Cylindrobasidium torrendii.</title>
        <authorList>
            <person name="Floudas D."/>
            <person name="Held B.W."/>
            <person name="Riley R."/>
            <person name="Nagy L.G."/>
            <person name="Koehler G."/>
            <person name="Ransdell A.S."/>
            <person name="Younus H."/>
            <person name="Chow J."/>
            <person name="Chiniquy J."/>
            <person name="Lipzen A."/>
            <person name="Tritt A."/>
            <person name="Sun H."/>
            <person name="Haridas S."/>
            <person name="LaButti K."/>
            <person name="Ohm R.A."/>
            <person name="Kues U."/>
            <person name="Blanchette R.A."/>
            <person name="Grigoriev I.V."/>
            <person name="Minto R.E."/>
            <person name="Hibbett D.S."/>
        </authorList>
    </citation>
    <scope>NUCLEOTIDE SEQUENCE [LARGE SCALE GENOMIC DNA]</scope>
    <source>
        <strain evidence="2 3">FP15055 ss-10</strain>
    </source>
</reference>
<gene>
    <name evidence="2" type="ORF">CYLTODRAFT_425163</name>
</gene>
<dbReference type="STRING" id="1314674.A0A0D7B1J9"/>
<keyword evidence="3" id="KW-1185">Reference proteome</keyword>
<evidence type="ECO:0000259" key="1">
    <source>
        <dbReference type="Pfam" id="PF20415"/>
    </source>
</evidence>
<dbReference type="Pfam" id="PF20415">
    <property type="entry name" value="DUF6699"/>
    <property type="match status" value="1"/>
</dbReference>
<dbReference type="OrthoDB" id="3224413at2759"/>
<dbReference type="Proteomes" id="UP000054007">
    <property type="component" value="Unassembled WGS sequence"/>
</dbReference>
<feature type="domain" description="DUF6699" evidence="1">
    <location>
        <begin position="66"/>
        <end position="199"/>
    </location>
</feature>
<dbReference type="InterPro" id="IPR046522">
    <property type="entry name" value="DUF6699"/>
</dbReference>
<dbReference type="AlphaFoldDB" id="A0A0D7B1J9"/>
<name>A0A0D7B1J9_9AGAR</name>
<proteinExistence type="predicted"/>